<evidence type="ECO:0000313" key="2">
    <source>
        <dbReference type="Proteomes" id="UP000054776"/>
    </source>
</evidence>
<dbReference type="InParanoid" id="A0A0V1BYB8"/>
<name>A0A0V1BYB8_TRISP</name>
<dbReference type="STRING" id="6334.A0A0V1BYB8"/>
<dbReference type="AlphaFoldDB" id="A0A0V1BYB8"/>
<sequence length="72" mass="8840">MQELLRVLGKKPLRIFRLVNGIKRFWYTEFQNRKWTKNKIRNNEYYALRTPDIAELNAYAEDINKGYWHFCG</sequence>
<reference evidence="1 2" key="1">
    <citation type="submission" date="2015-01" db="EMBL/GenBank/DDBJ databases">
        <title>Evolution of Trichinella species and genotypes.</title>
        <authorList>
            <person name="Korhonen P.K."/>
            <person name="Edoardo P."/>
            <person name="Giuseppe L.R."/>
            <person name="Gasser R.B."/>
        </authorList>
    </citation>
    <scope>NUCLEOTIDE SEQUENCE [LARGE SCALE GENOMIC DNA]</scope>
    <source>
        <strain evidence="1">ISS3</strain>
    </source>
</reference>
<keyword evidence="2" id="KW-1185">Reference proteome</keyword>
<comment type="caution">
    <text evidence="1">The sequence shown here is derived from an EMBL/GenBank/DDBJ whole genome shotgun (WGS) entry which is preliminary data.</text>
</comment>
<evidence type="ECO:0000313" key="1">
    <source>
        <dbReference type="EMBL" id="KRY42053.1"/>
    </source>
</evidence>
<accession>A0A0V1BYB8</accession>
<gene>
    <name evidence="1" type="ORF">T01_5611</name>
</gene>
<dbReference type="EMBL" id="JYDH01000005">
    <property type="protein sequence ID" value="KRY42053.1"/>
    <property type="molecule type" value="Genomic_DNA"/>
</dbReference>
<proteinExistence type="predicted"/>
<dbReference type="Proteomes" id="UP000054776">
    <property type="component" value="Unassembled WGS sequence"/>
</dbReference>
<organism evidence="1 2">
    <name type="scientific">Trichinella spiralis</name>
    <name type="common">Trichina worm</name>
    <dbReference type="NCBI Taxonomy" id="6334"/>
    <lineage>
        <taxon>Eukaryota</taxon>
        <taxon>Metazoa</taxon>
        <taxon>Ecdysozoa</taxon>
        <taxon>Nematoda</taxon>
        <taxon>Enoplea</taxon>
        <taxon>Dorylaimia</taxon>
        <taxon>Trichinellida</taxon>
        <taxon>Trichinellidae</taxon>
        <taxon>Trichinella</taxon>
    </lineage>
</organism>
<protein>
    <submittedName>
        <fullName evidence="1">Uncharacterized protein</fullName>
    </submittedName>
</protein>